<dbReference type="Proteomes" id="UP000199651">
    <property type="component" value="Unassembled WGS sequence"/>
</dbReference>
<dbReference type="SUPFAM" id="SSF53697">
    <property type="entry name" value="SIS domain"/>
    <property type="match status" value="1"/>
</dbReference>
<dbReference type="STRING" id="504798.SAMN05421871_107218"/>
<dbReference type="AlphaFoldDB" id="A0A1H0V0I5"/>
<dbReference type="Gene3D" id="3.40.50.10490">
    <property type="entry name" value="Glucose-6-phosphate isomerase like protein, domain 1"/>
    <property type="match status" value="1"/>
</dbReference>
<sequence>MTSDLMLAHLTEVATHNADALDDVADLVLACIRADGLVLTGGAGHSLAAVAETFFRAGGLACVRPLFHEDLQVFAGVRRALQAERTPGLARSVFRNLHLSGHEVLFVFSNSGVNHYPVELALCALDAGCPVIAVTSLAATAAAPRRAGTTLAANATIVLDTLTAPGDVGYPESKAVTAPLSSVTVAYLWNQVLIRLNDRAAREGMELPLWRSSNVEGGDEANEALMQRYADRIPTLA</sequence>
<feature type="domain" description="SIS" evidence="1">
    <location>
        <begin position="24"/>
        <end position="202"/>
    </location>
</feature>
<name>A0A1H0V0I5_9PSEU</name>
<dbReference type="InterPro" id="IPR001347">
    <property type="entry name" value="SIS_dom"/>
</dbReference>
<gene>
    <name evidence="2" type="ORF">SAMN05192558_112186</name>
</gene>
<protein>
    <submittedName>
        <fullName evidence="2">Uncharacterized protein, contains SIS (Sugar ISomerase) phosphosugar binding domain</fullName>
    </submittedName>
</protein>
<proteinExistence type="predicted"/>
<dbReference type="PROSITE" id="PS51464">
    <property type="entry name" value="SIS"/>
    <property type="match status" value="1"/>
</dbReference>
<dbReference type="OrthoDB" id="9805185at2"/>
<dbReference type="GO" id="GO:0016853">
    <property type="term" value="F:isomerase activity"/>
    <property type="evidence" value="ECO:0007669"/>
    <property type="project" value="UniProtKB-KW"/>
</dbReference>
<dbReference type="GO" id="GO:0097367">
    <property type="term" value="F:carbohydrate derivative binding"/>
    <property type="evidence" value="ECO:0007669"/>
    <property type="project" value="InterPro"/>
</dbReference>
<dbReference type="Pfam" id="PF13580">
    <property type="entry name" value="SIS_2"/>
    <property type="match status" value="1"/>
</dbReference>
<evidence type="ECO:0000313" key="2">
    <source>
        <dbReference type="EMBL" id="SDP71844.1"/>
    </source>
</evidence>
<organism evidence="2 3">
    <name type="scientific">Actinokineospora alba</name>
    <dbReference type="NCBI Taxonomy" id="504798"/>
    <lineage>
        <taxon>Bacteria</taxon>
        <taxon>Bacillati</taxon>
        <taxon>Actinomycetota</taxon>
        <taxon>Actinomycetes</taxon>
        <taxon>Pseudonocardiales</taxon>
        <taxon>Pseudonocardiaceae</taxon>
        <taxon>Actinokineospora</taxon>
    </lineage>
</organism>
<dbReference type="NCBIfam" id="NF002805">
    <property type="entry name" value="PRK02947.1"/>
    <property type="match status" value="1"/>
</dbReference>
<dbReference type="GO" id="GO:1901135">
    <property type="term" value="P:carbohydrate derivative metabolic process"/>
    <property type="evidence" value="ECO:0007669"/>
    <property type="project" value="InterPro"/>
</dbReference>
<dbReference type="RefSeq" id="WP_091382456.1">
    <property type="nucleotide sequence ID" value="NZ_FNDV01000007.1"/>
</dbReference>
<evidence type="ECO:0000259" key="1">
    <source>
        <dbReference type="PROSITE" id="PS51464"/>
    </source>
</evidence>
<dbReference type="EMBL" id="FNJB01000012">
    <property type="protein sequence ID" value="SDP71844.1"/>
    <property type="molecule type" value="Genomic_DNA"/>
</dbReference>
<keyword evidence="2" id="KW-0413">Isomerase</keyword>
<reference evidence="3" key="1">
    <citation type="submission" date="2016-10" db="EMBL/GenBank/DDBJ databases">
        <authorList>
            <person name="Varghese N."/>
            <person name="Submissions S."/>
        </authorList>
    </citation>
    <scope>NUCLEOTIDE SEQUENCE [LARGE SCALE GENOMIC DNA]</scope>
    <source>
        <strain evidence="3">IBRC-M 10655</strain>
    </source>
</reference>
<accession>A0A1H0V0I5</accession>
<keyword evidence="3" id="KW-1185">Reference proteome</keyword>
<evidence type="ECO:0000313" key="3">
    <source>
        <dbReference type="Proteomes" id="UP000199651"/>
    </source>
</evidence>
<dbReference type="InterPro" id="IPR046348">
    <property type="entry name" value="SIS_dom_sf"/>
</dbReference>